<sequence>MPKKQQPSSDPKLQARRVLKALKELYPDAECALVHDGPFQLLAATILSAQCTDVRVNLVTPRLFARFPDARSLAEADRAEVEELIRSTGFFRAKAKNLQAMAARLQQEHGGQVPRDLELLTALAGVGRKTANVVLGTAFGLATGVVVDTHVKRLAGRLGLTTRKTPEQIETDLMAVVPRSEWVEFSHRLIHHGRKLCVARKPHCSQCPLEPFCPKIGVRSSQ</sequence>
<organism evidence="14 15">
    <name type="scientific">Paludisphaera borealis</name>
    <dbReference type="NCBI Taxonomy" id="1387353"/>
    <lineage>
        <taxon>Bacteria</taxon>
        <taxon>Pseudomonadati</taxon>
        <taxon>Planctomycetota</taxon>
        <taxon>Planctomycetia</taxon>
        <taxon>Isosphaerales</taxon>
        <taxon>Isosphaeraceae</taxon>
        <taxon>Paludisphaera</taxon>
    </lineage>
</organism>
<dbReference type="GO" id="GO:0140078">
    <property type="term" value="F:class I DNA-(apurinic or apyrimidinic site) endonuclease activity"/>
    <property type="evidence" value="ECO:0007669"/>
    <property type="project" value="UniProtKB-EC"/>
</dbReference>
<evidence type="ECO:0000256" key="6">
    <source>
        <dbReference type="ARBA" id="ARBA00023004"/>
    </source>
</evidence>
<dbReference type="FunFam" id="1.10.340.30:FF:000001">
    <property type="entry name" value="Endonuclease III"/>
    <property type="match status" value="1"/>
</dbReference>
<dbReference type="PROSITE" id="PS01155">
    <property type="entry name" value="ENDONUCLEASE_III_2"/>
    <property type="match status" value="1"/>
</dbReference>
<comment type="similarity">
    <text evidence="1 12">Belongs to the Nth/MutY family.</text>
</comment>
<dbReference type="RefSeq" id="WP_076343347.1">
    <property type="nucleotide sequence ID" value="NZ_CP019082.1"/>
</dbReference>
<evidence type="ECO:0000256" key="12">
    <source>
        <dbReference type="HAMAP-Rule" id="MF_00942"/>
    </source>
</evidence>
<evidence type="ECO:0000256" key="4">
    <source>
        <dbReference type="ARBA" id="ARBA00022763"/>
    </source>
</evidence>
<dbReference type="Gene3D" id="1.10.340.30">
    <property type="entry name" value="Hypothetical protein, domain 2"/>
    <property type="match status" value="1"/>
</dbReference>
<comment type="function">
    <text evidence="12">DNA repair enzyme that has both DNA N-glycosylase activity and AP-lyase activity. The DNA N-glycosylase activity releases various damaged pyrimidines from DNA by cleaving the N-glycosidic bond, leaving an AP (apurinic/apyrimidinic) site. The AP-lyase activity cleaves the phosphodiester bond 3' to the AP site by a beta-elimination, leaving a 3'-terminal unsaturated sugar and a product with a terminal 5'-phosphate.</text>
</comment>
<evidence type="ECO:0000313" key="14">
    <source>
        <dbReference type="EMBL" id="APW59129.1"/>
    </source>
</evidence>
<keyword evidence="11 12" id="KW-0326">Glycosidase</keyword>
<dbReference type="InterPro" id="IPR011257">
    <property type="entry name" value="DNA_glycosylase"/>
</dbReference>
<keyword evidence="10 12" id="KW-0456">Lyase</keyword>
<feature type="binding site" evidence="12">
    <location>
        <position position="197"/>
    </location>
    <ligand>
        <name>[4Fe-4S] cluster</name>
        <dbReference type="ChEBI" id="CHEBI:49883"/>
    </ligand>
</feature>
<evidence type="ECO:0000256" key="5">
    <source>
        <dbReference type="ARBA" id="ARBA00022801"/>
    </source>
</evidence>
<feature type="binding site" evidence="12">
    <location>
        <position position="213"/>
    </location>
    <ligand>
        <name>[4Fe-4S] cluster</name>
        <dbReference type="ChEBI" id="CHEBI:49883"/>
    </ligand>
</feature>
<dbReference type="Pfam" id="PF00730">
    <property type="entry name" value="HhH-GPD"/>
    <property type="match status" value="1"/>
</dbReference>
<dbReference type="PANTHER" id="PTHR10359:SF18">
    <property type="entry name" value="ENDONUCLEASE III"/>
    <property type="match status" value="1"/>
</dbReference>
<dbReference type="GO" id="GO:0019104">
    <property type="term" value="F:DNA N-glycosylase activity"/>
    <property type="evidence" value="ECO:0007669"/>
    <property type="project" value="UniProtKB-UniRule"/>
</dbReference>
<evidence type="ECO:0000256" key="7">
    <source>
        <dbReference type="ARBA" id="ARBA00023014"/>
    </source>
</evidence>
<reference evidence="15" key="1">
    <citation type="submission" date="2016-12" db="EMBL/GenBank/DDBJ databases">
        <title>Comparative genomics of four Isosphaeraceae planctomycetes: a common pool of plasmids and glycoside hydrolase genes.</title>
        <authorList>
            <person name="Ivanova A."/>
        </authorList>
    </citation>
    <scope>NUCLEOTIDE SEQUENCE [LARGE SCALE GENOMIC DNA]</scope>
    <source>
        <strain evidence="15">PX4</strain>
    </source>
</reference>
<dbReference type="InterPro" id="IPR004036">
    <property type="entry name" value="Endonuclease-III-like_CS2"/>
</dbReference>
<evidence type="ECO:0000256" key="10">
    <source>
        <dbReference type="ARBA" id="ARBA00023239"/>
    </source>
</evidence>
<keyword evidence="3 12" id="KW-0479">Metal-binding</keyword>
<dbReference type="InterPro" id="IPR023170">
    <property type="entry name" value="HhH_base_excis_C"/>
</dbReference>
<dbReference type="STRING" id="1387353.BSF38_00543"/>
<evidence type="ECO:0000259" key="13">
    <source>
        <dbReference type="SMART" id="SM00478"/>
    </source>
</evidence>
<keyword evidence="5 12" id="KW-0378">Hydrolase</keyword>
<accession>A0A1U7CJM0</accession>
<dbReference type="AlphaFoldDB" id="A0A1U7CJM0"/>
<keyword evidence="14" id="KW-0255">Endonuclease</keyword>
<evidence type="ECO:0000256" key="9">
    <source>
        <dbReference type="ARBA" id="ARBA00023204"/>
    </source>
</evidence>
<dbReference type="Pfam" id="PF00633">
    <property type="entry name" value="HHH"/>
    <property type="match status" value="1"/>
</dbReference>
<keyword evidence="9 12" id="KW-0234">DNA repair</keyword>
<protein>
    <recommendedName>
        <fullName evidence="12">Endonuclease III</fullName>
        <ecNumber evidence="12">4.2.99.18</ecNumber>
    </recommendedName>
    <alternativeName>
        <fullName evidence="12">DNA-(apurinic or apyrimidinic site) lyase</fullName>
    </alternativeName>
</protein>
<evidence type="ECO:0000256" key="1">
    <source>
        <dbReference type="ARBA" id="ARBA00008343"/>
    </source>
</evidence>
<dbReference type="FunFam" id="1.10.1670.10:FF:000001">
    <property type="entry name" value="Endonuclease III"/>
    <property type="match status" value="1"/>
</dbReference>
<gene>
    <name evidence="14" type="primary">nth_2</name>
    <name evidence="12" type="synonym">nth</name>
    <name evidence="14" type="ORF">BSF38_00543</name>
</gene>
<dbReference type="GO" id="GO:0046872">
    <property type="term" value="F:metal ion binding"/>
    <property type="evidence" value="ECO:0007669"/>
    <property type="project" value="UniProtKB-KW"/>
</dbReference>
<dbReference type="SMART" id="SM00478">
    <property type="entry name" value="ENDO3c"/>
    <property type="match status" value="1"/>
</dbReference>
<keyword evidence="14" id="KW-0540">Nuclease</keyword>
<evidence type="ECO:0000256" key="2">
    <source>
        <dbReference type="ARBA" id="ARBA00022485"/>
    </source>
</evidence>
<dbReference type="PIRSF" id="PIRSF001435">
    <property type="entry name" value="Nth"/>
    <property type="match status" value="1"/>
</dbReference>
<feature type="binding site" evidence="12">
    <location>
        <position position="207"/>
    </location>
    <ligand>
        <name>[4Fe-4S] cluster</name>
        <dbReference type="ChEBI" id="CHEBI:49883"/>
    </ligand>
</feature>
<proteinExistence type="inferred from homology"/>
<dbReference type="OrthoDB" id="9800977at2"/>
<keyword evidence="6 12" id="KW-0408">Iron</keyword>
<dbReference type="GO" id="GO:0006285">
    <property type="term" value="P:base-excision repair, AP site formation"/>
    <property type="evidence" value="ECO:0007669"/>
    <property type="project" value="TreeGrafter"/>
</dbReference>
<dbReference type="Pfam" id="PF10576">
    <property type="entry name" value="EndIII_4Fe-2S"/>
    <property type="match status" value="1"/>
</dbReference>
<dbReference type="SMART" id="SM00525">
    <property type="entry name" value="FES"/>
    <property type="match status" value="1"/>
</dbReference>
<keyword evidence="8 12" id="KW-0238">DNA-binding</keyword>
<evidence type="ECO:0000256" key="3">
    <source>
        <dbReference type="ARBA" id="ARBA00022723"/>
    </source>
</evidence>
<dbReference type="SUPFAM" id="SSF48150">
    <property type="entry name" value="DNA-glycosylase"/>
    <property type="match status" value="1"/>
</dbReference>
<dbReference type="InterPro" id="IPR005759">
    <property type="entry name" value="Nth"/>
</dbReference>
<keyword evidence="7 12" id="KW-0411">Iron-sulfur</keyword>
<dbReference type="Gene3D" id="1.10.1670.10">
    <property type="entry name" value="Helix-hairpin-Helix base-excision DNA repair enzymes (C-terminal)"/>
    <property type="match status" value="1"/>
</dbReference>
<dbReference type="InterPro" id="IPR003651">
    <property type="entry name" value="Endonuclease3_FeS-loop_motif"/>
</dbReference>
<dbReference type="Proteomes" id="UP000186309">
    <property type="component" value="Chromosome"/>
</dbReference>
<dbReference type="GO" id="GO:0003677">
    <property type="term" value="F:DNA binding"/>
    <property type="evidence" value="ECO:0007669"/>
    <property type="project" value="UniProtKB-UniRule"/>
</dbReference>
<dbReference type="NCBIfam" id="TIGR01083">
    <property type="entry name" value="nth"/>
    <property type="match status" value="1"/>
</dbReference>
<feature type="binding site" evidence="12">
    <location>
        <position position="204"/>
    </location>
    <ligand>
        <name>[4Fe-4S] cluster</name>
        <dbReference type="ChEBI" id="CHEBI:49883"/>
    </ligand>
</feature>
<evidence type="ECO:0000313" key="15">
    <source>
        <dbReference type="Proteomes" id="UP000186309"/>
    </source>
</evidence>
<dbReference type="EC" id="4.2.99.18" evidence="12"/>
<keyword evidence="2 12" id="KW-0004">4Fe-4S</keyword>
<dbReference type="KEGG" id="pbor:BSF38_00543"/>
<dbReference type="CDD" id="cd00056">
    <property type="entry name" value="ENDO3c"/>
    <property type="match status" value="1"/>
</dbReference>
<feature type="domain" description="HhH-GPD" evidence="13">
    <location>
        <begin position="47"/>
        <end position="195"/>
    </location>
</feature>
<evidence type="ECO:0000256" key="8">
    <source>
        <dbReference type="ARBA" id="ARBA00023125"/>
    </source>
</evidence>
<keyword evidence="4 12" id="KW-0227">DNA damage</keyword>
<dbReference type="GO" id="GO:0051539">
    <property type="term" value="F:4 iron, 4 sulfur cluster binding"/>
    <property type="evidence" value="ECO:0007669"/>
    <property type="project" value="UniProtKB-UniRule"/>
</dbReference>
<evidence type="ECO:0000256" key="11">
    <source>
        <dbReference type="ARBA" id="ARBA00023295"/>
    </source>
</evidence>
<dbReference type="EMBL" id="CP019082">
    <property type="protein sequence ID" value="APW59129.1"/>
    <property type="molecule type" value="Genomic_DNA"/>
</dbReference>
<name>A0A1U7CJM0_9BACT</name>
<comment type="cofactor">
    <cofactor evidence="12">
        <name>[4Fe-4S] cluster</name>
        <dbReference type="ChEBI" id="CHEBI:49883"/>
    </cofactor>
    <text evidence="12">Binds 1 [4Fe-4S] cluster.</text>
</comment>
<dbReference type="InterPro" id="IPR000445">
    <property type="entry name" value="HhH_motif"/>
</dbReference>
<dbReference type="PANTHER" id="PTHR10359">
    <property type="entry name" value="A/G-SPECIFIC ADENINE GLYCOSYLASE/ENDONUCLEASE III"/>
    <property type="match status" value="1"/>
</dbReference>
<comment type="catalytic activity">
    <reaction evidence="12">
        <text>2'-deoxyribonucleotide-(2'-deoxyribose 5'-phosphate)-2'-deoxyribonucleotide-DNA = a 3'-end 2'-deoxyribonucleotide-(2,3-dehydro-2,3-deoxyribose 5'-phosphate)-DNA + a 5'-end 5'-phospho-2'-deoxyribonucleoside-DNA + H(+)</text>
        <dbReference type="Rhea" id="RHEA:66592"/>
        <dbReference type="Rhea" id="RHEA-COMP:13180"/>
        <dbReference type="Rhea" id="RHEA-COMP:16897"/>
        <dbReference type="Rhea" id="RHEA-COMP:17067"/>
        <dbReference type="ChEBI" id="CHEBI:15378"/>
        <dbReference type="ChEBI" id="CHEBI:136412"/>
        <dbReference type="ChEBI" id="CHEBI:157695"/>
        <dbReference type="ChEBI" id="CHEBI:167181"/>
        <dbReference type="EC" id="4.2.99.18"/>
    </reaction>
</comment>
<dbReference type="HAMAP" id="MF_00942">
    <property type="entry name" value="Nth"/>
    <property type="match status" value="1"/>
</dbReference>
<dbReference type="InterPro" id="IPR003265">
    <property type="entry name" value="HhH-GPD_domain"/>
</dbReference>
<keyword evidence="15" id="KW-1185">Reference proteome</keyword>